<dbReference type="KEGG" id="mgot:MgSA37_04401"/>
<name>A0A0X8X5W5_9SPHI</name>
<dbReference type="EMBL" id="AP017313">
    <property type="protein sequence ID" value="BAU56204.1"/>
    <property type="molecule type" value="Genomic_DNA"/>
</dbReference>
<dbReference type="Pfam" id="PF07336">
    <property type="entry name" value="ABATE"/>
    <property type="match status" value="1"/>
</dbReference>
<dbReference type="Gene3D" id="1.10.3300.10">
    <property type="entry name" value="Jann2411-like domain"/>
    <property type="match status" value="1"/>
</dbReference>
<evidence type="ECO:0000313" key="1">
    <source>
        <dbReference type="EMBL" id="BAU56204.1"/>
    </source>
</evidence>
<sequence length="229" mass="26963">MTNNNLNRFVPARITRAGKDFDYCPLDGDIPLLQFINTHSKRGTLQAKDYLTSYREFLIWSHEIKLIDDETSDILELEAYCYEREAGGILNKAIIARGNFYLLIDHIMHDEPVPAAIINELNDANDEANRHIHYVMTPYGLREAWRSPQEELAFPLWIITKSALKFLTSAEVKYIKRCHCGHFYLDTTKNRNRRYCNPLTCGKIRRSKKYLERLRSRQFEDLAIRKFED</sequence>
<dbReference type="SUPFAM" id="SSF160904">
    <property type="entry name" value="Jann2411-like"/>
    <property type="match status" value="1"/>
</dbReference>
<organism evidence="1 2">
    <name type="scientific">Mucilaginibacter gotjawali</name>
    <dbReference type="NCBI Taxonomy" id="1550579"/>
    <lineage>
        <taxon>Bacteria</taxon>
        <taxon>Pseudomonadati</taxon>
        <taxon>Bacteroidota</taxon>
        <taxon>Sphingobacteriia</taxon>
        <taxon>Sphingobacteriales</taxon>
        <taxon>Sphingobacteriaceae</taxon>
        <taxon>Mucilaginibacter</taxon>
    </lineage>
</organism>
<dbReference type="InterPro" id="IPR010852">
    <property type="entry name" value="ABATE"/>
</dbReference>
<protein>
    <submittedName>
        <fullName evidence="1">CGNR zinc finger</fullName>
    </submittedName>
</protein>
<keyword evidence="2" id="KW-1185">Reference proteome</keyword>
<dbReference type="PANTHER" id="PTHR35525">
    <property type="entry name" value="BLL6575 PROTEIN"/>
    <property type="match status" value="1"/>
</dbReference>
<dbReference type="OrthoDB" id="123307at2"/>
<dbReference type="PANTHER" id="PTHR35525:SF3">
    <property type="entry name" value="BLL6575 PROTEIN"/>
    <property type="match status" value="1"/>
</dbReference>
<gene>
    <name evidence="1" type="ORF">MgSA37_04401</name>
</gene>
<dbReference type="InterPro" id="IPR021005">
    <property type="entry name" value="Znf_CGNR"/>
</dbReference>
<proteinExistence type="predicted"/>
<reference evidence="1 2" key="1">
    <citation type="submission" date="2015-12" db="EMBL/GenBank/DDBJ databases">
        <title>Genome sequence of Mucilaginibacter gotjawali.</title>
        <authorList>
            <person name="Lee J.S."/>
            <person name="Lee K.C."/>
            <person name="Kim K.K."/>
            <person name="Lee B.W."/>
        </authorList>
    </citation>
    <scope>NUCLEOTIDE SEQUENCE [LARGE SCALE GENOMIC DNA]</scope>
    <source>
        <strain evidence="1 2">SA3-7</strain>
    </source>
</reference>
<dbReference type="Proteomes" id="UP000218263">
    <property type="component" value="Chromosome"/>
</dbReference>
<accession>A0A0X8X5W5</accession>
<dbReference type="RefSeq" id="WP_096354860.1">
    <property type="nucleotide sequence ID" value="NZ_AP017313.1"/>
</dbReference>
<dbReference type="Pfam" id="PF11706">
    <property type="entry name" value="zf-CGNR"/>
    <property type="match status" value="1"/>
</dbReference>
<dbReference type="InterPro" id="IPR023286">
    <property type="entry name" value="ABATE_dom_sf"/>
</dbReference>
<evidence type="ECO:0000313" key="2">
    <source>
        <dbReference type="Proteomes" id="UP000218263"/>
    </source>
</evidence>
<dbReference type="AlphaFoldDB" id="A0A0X8X5W5"/>